<evidence type="ECO:0000313" key="3">
    <source>
        <dbReference type="EMBL" id="BAU46974.1"/>
    </source>
</evidence>
<dbReference type="RefSeq" id="WP_169923928.1">
    <property type="nucleotide sequence ID" value="NZ_AP014936.1"/>
</dbReference>
<dbReference type="EMBL" id="AP014936">
    <property type="protein sequence ID" value="BAU46974.1"/>
    <property type="molecule type" value="Genomic_DNA"/>
</dbReference>
<feature type="region of interest" description="Disordered" evidence="1">
    <location>
        <begin position="316"/>
        <end position="337"/>
    </location>
</feature>
<sequence>MIGTPVDAGARAVAARTALRHLLAAKAAGKRLKNGDDTEALHDARVALRRLRSVLRAYASCMEDAAPKRIRRRLRALGRATAAARDTEVQFAWVAGLERKTPPEQAACGWLQTRLGVRRDAAYRAMRSNFRSELAALEKDLRPRLAKAQRADRRGVAYGAATGRFLLAHVADLETRLRSIEGAGDRVGLHRARIAGKRLRYLLEPLAEFEPATAGPLAEMKRFQDCLGQLGDAHVRTGELERAAGDVALRWAPAAVRSLVTSGSDRQADPDVLVGLFALALRTRAEVEAGYRAFRERYLDSVTWLAPLGQLARRLQEAPAVPRREPSKPAKTPARSG</sequence>
<name>A0A1B4V6Q9_9GAMM</name>
<dbReference type="KEGG" id="sva:SVA_0392"/>
<gene>
    <name evidence="3" type="ORF">SVA_0392</name>
</gene>
<dbReference type="InterPro" id="IPR007899">
    <property type="entry name" value="CHAD_dom"/>
</dbReference>
<dbReference type="PANTHER" id="PTHR39339:SF1">
    <property type="entry name" value="CHAD DOMAIN-CONTAINING PROTEIN"/>
    <property type="match status" value="1"/>
</dbReference>
<dbReference type="Gene3D" id="1.40.20.10">
    <property type="entry name" value="CHAD domain"/>
    <property type="match status" value="1"/>
</dbReference>
<accession>A0A1B4V6Q9</accession>
<dbReference type="Proteomes" id="UP000218899">
    <property type="component" value="Chromosome"/>
</dbReference>
<proteinExistence type="predicted"/>
<feature type="domain" description="CHAD" evidence="2">
    <location>
        <begin position="3"/>
        <end position="278"/>
    </location>
</feature>
<dbReference type="PANTHER" id="PTHR39339">
    <property type="entry name" value="SLR1444 PROTEIN"/>
    <property type="match status" value="1"/>
</dbReference>
<dbReference type="InterPro" id="IPR038186">
    <property type="entry name" value="CHAD_dom_sf"/>
</dbReference>
<organism evidence="3 4">
    <name type="scientific">Sulfurifustis variabilis</name>
    <dbReference type="NCBI Taxonomy" id="1675686"/>
    <lineage>
        <taxon>Bacteria</taxon>
        <taxon>Pseudomonadati</taxon>
        <taxon>Pseudomonadota</taxon>
        <taxon>Gammaproteobacteria</taxon>
        <taxon>Acidiferrobacterales</taxon>
        <taxon>Acidiferrobacteraceae</taxon>
        <taxon>Sulfurifustis</taxon>
    </lineage>
</organism>
<dbReference type="SMART" id="SM00880">
    <property type="entry name" value="CHAD"/>
    <property type="match status" value="1"/>
</dbReference>
<dbReference type="AlphaFoldDB" id="A0A1B4V6Q9"/>
<evidence type="ECO:0000259" key="2">
    <source>
        <dbReference type="PROSITE" id="PS51708"/>
    </source>
</evidence>
<evidence type="ECO:0000313" key="4">
    <source>
        <dbReference type="Proteomes" id="UP000218899"/>
    </source>
</evidence>
<keyword evidence="4" id="KW-1185">Reference proteome</keyword>
<protein>
    <submittedName>
        <fullName evidence="3">Metal-binding protein</fullName>
    </submittedName>
</protein>
<evidence type="ECO:0000256" key="1">
    <source>
        <dbReference type="SAM" id="MobiDB-lite"/>
    </source>
</evidence>
<dbReference type="PROSITE" id="PS51708">
    <property type="entry name" value="CHAD"/>
    <property type="match status" value="1"/>
</dbReference>
<reference evidence="3 4" key="1">
    <citation type="submission" date="2015-08" db="EMBL/GenBank/DDBJ databases">
        <title>Complete genome sequence of Sulfurifustis variabilis.</title>
        <authorList>
            <person name="Miura A."/>
            <person name="Kojima H."/>
            <person name="Fukui M."/>
        </authorList>
    </citation>
    <scope>NUCLEOTIDE SEQUENCE [LARGE SCALE GENOMIC DNA]</scope>
    <source>
        <strain evidence="4">skN76</strain>
    </source>
</reference>
<dbReference type="Pfam" id="PF05235">
    <property type="entry name" value="CHAD"/>
    <property type="match status" value="1"/>
</dbReference>